<name>A0A6A7B6L0_9PLEO</name>
<dbReference type="Proteomes" id="UP000799423">
    <property type="component" value="Unassembled WGS sequence"/>
</dbReference>
<organism evidence="1 2">
    <name type="scientific">Plenodomus tracheiphilus IPT5</name>
    <dbReference type="NCBI Taxonomy" id="1408161"/>
    <lineage>
        <taxon>Eukaryota</taxon>
        <taxon>Fungi</taxon>
        <taxon>Dikarya</taxon>
        <taxon>Ascomycota</taxon>
        <taxon>Pezizomycotina</taxon>
        <taxon>Dothideomycetes</taxon>
        <taxon>Pleosporomycetidae</taxon>
        <taxon>Pleosporales</taxon>
        <taxon>Pleosporineae</taxon>
        <taxon>Leptosphaeriaceae</taxon>
        <taxon>Plenodomus</taxon>
    </lineage>
</organism>
<dbReference type="InterPro" id="IPR011009">
    <property type="entry name" value="Kinase-like_dom_sf"/>
</dbReference>
<feature type="non-terminal residue" evidence="1">
    <location>
        <position position="1"/>
    </location>
</feature>
<reference evidence="1" key="1">
    <citation type="submission" date="2020-01" db="EMBL/GenBank/DDBJ databases">
        <authorList>
            <consortium name="DOE Joint Genome Institute"/>
            <person name="Haridas S."/>
            <person name="Albert R."/>
            <person name="Binder M."/>
            <person name="Bloem J."/>
            <person name="Labutti K."/>
            <person name="Salamov A."/>
            <person name="Andreopoulos B."/>
            <person name="Baker S.E."/>
            <person name="Barry K."/>
            <person name="Bills G."/>
            <person name="Bluhm B.H."/>
            <person name="Cannon C."/>
            <person name="Castanera R."/>
            <person name="Culley D.E."/>
            <person name="Daum C."/>
            <person name="Ezra D."/>
            <person name="Gonzalez J.B."/>
            <person name="Henrissat B."/>
            <person name="Kuo A."/>
            <person name="Liang C."/>
            <person name="Lipzen A."/>
            <person name="Lutzoni F."/>
            <person name="Magnuson J."/>
            <person name="Mondo S."/>
            <person name="Nolan M."/>
            <person name="Ohm R."/>
            <person name="Pangilinan J."/>
            <person name="Park H.-J."/>
            <person name="Ramirez L."/>
            <person name="Alfaro M."/>
            <person name="Sun H."/>
            <person name="Tritt A."/>
            <person name="Yoshinaga Y."/>
            <person name="Zwiers L.-H."/>
            <person name="Turgeon B.G."/>
            <person name="Goodwin S.B."/>
            <person name="Spatafora J.W."/>
            <person name="Crous P.W."/>
            <person name="Grigoriev I.V."/>
        </authorList>
    </citation>
    <scope>NUCLEOTIDE SEQUENCE</scope>
    <source>
        <strain evidence="1">IPT5</strain>
    </source>
</reference>
<dbReference type="EMBL" id="MU006307">
    <property type="protein sequence ID" value="KAF2850377.1"/>
    <property type="molecule type" value="Genomic_DNA"/>
</dbReference>
<proteinExistence type="predicted"/>
<protein>
    <recommendedName>
        <fullName evidence="3">Protein kinase domain-containing protein</fullName>
    </recommendedName>
</protein>
<dbReference type="AlphaFoldDB" id="A0A6A7B6L0"/>
<accession>A0A6A7B6L0</accession>
<gene>
    <name evidence="1" type="ORF">T440DRAFT_111733</name>
</gene>
<dbReference type="SUPFAM" id="SSF56112">
    <property type="entry name" value="Protein kinase-like (PK-like)"/>
    <property type="match status" value="1"/>
</dbReference>
<evidence type="ECO:0008006" key="3">
    <source>
        <dbReference type="Google" id="ProtNLM"/>
    </source>
</evidence>
<evidence type="ECO:0000313" key="1">
    <source>
        <dbReference type="EMBL" id="KAF2850377.1"/>
    </source>
</evidence>
<evidence type="ECO:0000313" key="2">
    <source>
        <dbReference type="Proteomes" id="UP000799423"/>
    </source>
</evidence>
<keyword evidence="2" id="KW-1185">Reference proteome</keyword>
<sequence length="195" mass="22335">TWPPKTLDDPKFNYTPLCDVWAVGAIIHNLAHTFSPVVSTIYVRNSWPAKGNTTPYPKGWSDLQRKRYWAAKAPRRVVPINLEPSAPLSSLPSKPGFDPIAATVRKRRPCLKYSDWLNDCMMRALEMDARHRICTGALWHLSTAAHVDHLLWSFDRGIFVALLMTSMRGRLRCRLRRLRYCVGAKPSTTIRNDHL</sequence>
<dbReference type="OrthoDB" id="310217at2759"/>